<evidence type="ECO:0000256" key="1">
    <source>
        <dbReference type="SAM" id="Phobius"/>
    </source>
</evidence>
<keyword evidence="1" id="KW-0472">Membrane</keyword>
<protein>
    <submittedName>
        <fullName evidence="2">Uncharacterized protein</fullName>
    </submittedName>
</protein>
<dbReference type="AlphaFoldDB" id="A0A381X2R8"/>
<sequence>MPGVKVKAGFAGMVIITGYLIISAIPNNKAHAATCPALPEVAWWQTTHDNIARHVDHHYGGEWDPYIAKWEGYRDKMQTIL</sequence>
<evidence type="ECO:0000313" key="2">
    <source>
        <dbReference type="EMBL" id="SVA58882.1"/>
    </source>
</evidence>
<proteinExistence type="predicted"/>
<feature type="non-terminal residue" evidence="2">
    <location>
        <position position="81"/>
    </location>
</feature>
<keyword evidence="1" id="KW-0812">Transmembrane</keyword>
<gene>
    <name evidence="2" type="ORF">METZ01_LOCUS111736</name>
</gene>
<name>A0A381X2R8_9ZZZZ</name>
<feature type="transmembrane region" description="Helical" evidence="1">
    <location>
        <begin position="6"/>
        <end position="25"/>
    </location>
</feature>
<keyword evidence="1" id="KW-1133">Transmembrane helix</keyword>
<dbReference type="EMBL" id="UINC01013665">
    <property type="protein sequence ID" value="SVA58882.1"/>
    <property type="molecule type" value="Genomic_DNA"/>
</dbReference>
<accession>A0A381X2R8</accession>
<organism evidence="2">
    <name type="scientific">marine metagenome</name>
    <dbReference type="NCBI Taxonomy" id="408172"/>
    <lineage>
        <taxon>unclassified sequences</taxon>
        <taxon>metagenomes</taxon>
        <taxon>ecological metagenomes</taxon>
    </lineage>
</organism>
<reference evidence="2" key="1">
    <citation type="submission" date="2018-05" db="EMBL/GenBank/DDBJ databases">
        <authorList>
            <person name="Lanie J.A."/>
            <person name="Ng W.-L."/>
            <person name="Kazmierczak K.M."/>
            <person name="Andrzejewski T.M."/>
            <person name="Davidsen T.M."/>
            <person name="Wayne K.J."/>
            <person name="Tettelin H."/>
            <person name="Glass J.I."/>
            <person name="Rusch D."/>
            <person name="Podicherti R."/>
            <person name="Tsui H.-C.T."/>
            <person name="Winkler M.E."/>
        </authorList>
    </citation>
    <scope>NUCLEOTIDE SEQUENCE</scope>
</reference>